<comment type="caution">
    <text evidence="2">The sequence shown here is derived from an EMBL/GenBank/DDBJ whole genome shotgun (WGS) entry which is preliminary data.</text>
</comment>
<protein>
    <submittedName>
        <fullName evidence="2">Uncharacterized protein</fullName>
    </submittedName>
</protein>
<accession>A0ABQ9G8Y5</accession>
<feature type="region of interest" description="Disordered" evidence="1">
    <location>
        <begin position="849"/>
        <end position="874"/>
    </location>
</feature>
<gene>
    <name evidence="2" type="ORF">PR048_030426</name>
</gene>
<feature type="region of interest" description="Disordered" evidence="1">
    <location>
        <begin position="263"/>
        <end position="320"/>
    </location>
</feature>
<evidence type="ECO:0000313" key="2">
    <source>
        <dbReference type="EMBL" id="KAJ8868885.1"/>
    </source>
</evidence>
<feature type="compositionally biased region" description="Basic and acidic residues" evidence="1">
    <location>
        <begin position="365"/>
        <end position="384"/>
    </location>
</feature>
<feature type="compositionally biased region" description="Basic and acidic residues" evidence="1">
    <location>
        <begin position="513"/>
        <end position="522"/>
    </location>
</feature>
<feature type="region of interest" description="Disordered" evidence="1">
    <location>
        <begin position="341"/>
        <end position="384"/>
    </location>
</feature>
<dbReference type="Proteomes" id="UP001159363">
    <property type="component" value="Chromosome 13"/>
</dbReference>
<evidence type="ECO:0000256" key="1">
    <source>
        <dbReference type="SAM" id="MobiDB-lite"/>
    </source>
</evidence>
<feature type="compositionally biased region" description="Basic residues" evidence="1">
    <location>
        <begin position="864"/>
        <end position="874"/>
    </location>
</feature>
<keyword evidence="3" id="KW-1185">Reference proteome</keyword>
<feature type="compositionally biased region" description="Basic and acidic residues" evidence="1">
    <location>
        <begin position="271"/>
        <end position="307"/>
    </location>
</feature>
<dbReference type="EMBL" id="JARBHB010000014">
    <property type="protein sequence ID" value="KAJ8868885.1"/>
    <property type="molecule type" value="Genomic_DNA"/>
</dbReference>
<sequence length="956" mass="105773">MQSYSTTPKWLDHSPPTYANWVLFLVGWLPDFRMWELCLMMLLVGRFSLGSPFYLPPSPPILYSSAAPYSRRFALISTQDLVESIPCQSDGNHNWLAGYCKHTCCCCRRCPWHALLPGLVTYDQQLPGTVCARHAPLAPMHDGQGDIPNTFCAATFFWLLGPRWMSSCTARLPPRRTGFTPWLIHSGFSQVGIVLDDTTGRWVFLFPSHLHSSAVPYSSFHPYQLSRPRCYEPPKSLVSLTHSFFLLGGNNCTSMHEFLGDTVNTPDTDADSSKKAEEVAREKNDDYTQDLERLEIRDRSKVRKEGTKAVQGKPEQRGDAELVENVGGRLVYHMLAEETRGNRWDHRDQKHGSRSGGDVQARLSPEPDDRKVSSEQDLRAELSRRRAERLTKYARVRRTHRTHSIPKNPESQQCGDWEAPVVPKLPVSICVIVRLVSHPTAFVSICSWNREVDTIDVSNGRAILCIEPSVLSPEYTAITPRPSYITFNSQSTTQPQHELAAVLQPAAAAAPMEQRRGPKPADSEGSGSSGGPVASFMLAAHITSPLVTWTNAGIPPLQLRTMEGISALSTTPMGVWQWIRTTTSPAKVKQATEVPSEMFCQVLNLNSPKQHHLPLLHLGEVISCLLLMPEGRGVYEGNNPLEGVQDVCEDVRELLVDLGGSKGPQHTWCLSELLIIPSTPDSAVKEQRLPIKDSALAGSVHESLPARLVQSAFQSVVGSETAVRPPASQTCCSKHLTVVSPVTLRARGWGPFPDNHLHLRKATKIMWEREEVGSWQLGEGWAGGGGVGSYHLSIDLGCLWRTEVGGWVRGKGGNDRSGHTSVQLARLERSPSPLPMKVPVQMRLGIPVAAANSRRKQDKGSSSSRKRMRRKSKRNAMLSGIEQVTFDTFFTCCLLTVHAASVVVQHYAVMQLLVTRCSSQQVFQGGSNTLLEVTRVRPLQLTCSLGLFPWGEVAEG</sequence>
<feature type="region of interest" description="Disordered" evidence="1">
    <location>
        <begin position="505"/>
        <end position="530"/>
    </location>
</feature>
<feature type="compositionally biased region" description="Basic and acidic residues" evidence="1">
    <location>
        <begin position="341"/>
        <end position="351"/>
    </location>
</feature>
<evidence type="ECO:0000313" key="3">
    <source>
        <dbReference type="Proteomes" id="UP001159363"/>
    </source>
</evidence>
<name>A0ABQ9G8Y5_9NEOP</name>
<organism evidence="2 3">
    <name type="scientific">Dryococelus australis</name>
    <dbReference type="NCBI Taxonomy" id="614101"/>
    <lineage>
        <taxon>Eukaryota</taxon>
        <taxon>Metazoa</taxon>
        <taxon>Ecdysozoa</taxon>
        <taxon>Arthropoda</taxon>
        <taxon>Hexapoda</taxon>
        <taxon>Insecta</taxon>
        <taxon>Pterygota</taxon>
        <taxon>Neoptera</taxon>
        <taxon>Polyneoptera</taxon>
        <taxon>Phasmatodea</taxon>
        <taxon>Verophasmatodea</taxon>
        <taxon>Anareolatae</taxon>
        <taxon>Phasmatidae</taxon>
        <taxon>Eurycanthinae</taxon>
        <taxon>Dryococelus</taxon>
    </lineage>
</organism>
<reference evidence="2 3" key="1">
    <citation type="submission" date="2023-02" db="EMBL/GenBank/DDBJ databases">
        <title>LHISI_Scaffold_Assembly.</title>
        <authorList>
            <person name="Stuart O.P."/>
            <person name="Cleave R."/>
            <person name="Magrath M.J.L."/>
            <person name="Mikheyev A.S."/>
        </authorList>
    </citation>
    <scope>NUCLEOTIDE SEQUENCE [LARGE SCALE GENOMIC DNA]</scope>
    <source>
        <strain evidence="2">Daus_M_001</strain>
        <tissue evidence="2">Leg muscle</tissue>
    </source>
</reference>
<proteinExistence type="predicted"/>